<dbReference type="PANTHER" id="PTHR11207:SF0">
    <property type="entry name" value="RIBONUCLEASE 3"/>
    <property type="match status" value="1"/>
</dbReference>
<evidence type="ECO:0000313" key="4">
    <source>
        <dbReference type="EMBL" id="KAF2484665.1"/>
    </source>
</evidence>
<dbReference type="GO" id="GO:0003723">
    <property type="term" value="F:RNA binding"/>
    <property type="evidence" value="ECO:0007669"/>
    <property type="project" value="UniProtKB-KW"/>
</dbReference>
<dbReference type="GO" id="GO:0004525">
    <property type="term" value="F:ribonuclease III activity"/>
    <property type="evidence" value="ECO:0007669"/>
    <property type="project" value="InterPro"/>
</dbReference>
<dbReference type="RefSeq" id="XP_033591234.1">
    <property type="nucleotide sequence ID" value="XM_033733400.1"/>
</dbReference>
<evidence type="ECO:0000259" key="3">
    <source>
        <dbReference type="PROSITE" id="PS50142"/>
    </source>
</evidence>
<gene>
    <name evidence="4" type="ORF">BDY17DRAFT_296099</name>
</gene>
<dbReference type="Pfam" id="PF00636">
    <property type="entry name" value="Ribonuclease_3"/>
    <property type="match status" value="1"/>
</dbReference>
<feature type="domain" description="RNase III" evidence="3">
    <location>
        <begin position="114"/>
        <end position="244"/>
    </location>
</feature>
<name>A0A6A6PXC4_9PEZI</name>
<dbReference type="Proteomes" id="UP000799767">
    <property type="component" value="Unassembled WGS sequence"/>
</dbReference>
<dbReference type="Gene3D" id="1.10.1520.10">
    <property type="entry name" value="Ribonuclease III domain"/>
    <property type="match status" value="1"/>
</dbReference>
<dbReference type="GO" id="GO:0006364">
    <property type="term" value="P:rRNA processing"/>
    <property type="evidence" value="ECO:0007669"/>
    <property type="project" value="TreeGrafter"/>
</dbReference>
<dbReference type="GO" id="GO:0034475">
    <property type="term" value="P:U4 snRNA 3'-end processing"/>
    <property type="evidence" value="ECO:0007669"/>
    <property type="project" value="TreeGrafter"/>
</dbReference>
<protein>
    <submittedName>
        <fullName evidence="4">Ribonuclease III domain-containing protein</fullName>
    </submittedName>
</protein>
<sequence>MKRSAEEGSPSSHKKHKSEHRHHKHADGYRSSSKEHREHKSTDKKKHDSNQGYEPSRDQTTHTDQRQGGEKDKKHQRSHSEALAQLPAPTTKSAIVPAYIPFSISNGLPPLPPVKQAHLAKAAFKHKSLGSYDRNSTSTDMSYERLEFLGDAYIELIASRLIFERFGHLPAGQQSQLRELLVKNETLAEYSRSYKFDGKVEAGSMEKMIEDVKEKDKWKGNKGWNKILGDVFEAYVAAVILADAEDGFSVAEAWLTALWAPKILEAAKDYRGFAQSAGANGLVHADGAELLKIYNPNAKMELQKRIMGFGTKLVYEKYREPLELKGDQLGQNRHFVALYLTGYGYEGKLLGKGEGKNKVEAGNWAATQAMYGECKGVVEECEQRLRKDKEARLAQKAAEEEKQKTQ</sequence>
<dbReference type="SUPFAM" id="SSF69065">
    <property type="entry name" value="RNase III domain-like"/>
    <property type="match status" value="1"/>
</dbReference>
<dbReference type="InterPro" id="IPR036389">
    <property type="entry name" value="RNase_III_sf"/>
</dbReference>
<keyword evidence="1" id="KW-0694">RNA-binding</keyword>
<reference evidence="4" key="1">
    <citation type="journal article" date="2020" name="Stud. Mycol.">
        <title>101 Dothideomycetes genomes: a test case for predicting lifestyles and emergence of pathogens.</title>
        <authorList>
            <person name="Haridas S."/>
            <person name="Albert R."/>
            <person name="Binder M."/>
            <person name="Bloem J."/>
            <person name="Labutti K."/>
            <person name="Salamov A."/>
            <person name="Andreopoulos B."/>
            <person name="Baker S."/>
            <person name="Barry K."/>
            <person name="Bills G."/>
            <person name="Bluhm B."/>
            <person name="Cannon C."/>
            <person name="Castanera R."/>
            <person name="Culley D."/>
            <person name="Daum C."/>
            <person name="Ezra D."/>
            <person name="Gonzalez J."/>
            <person name="Henrissat B."/>
            <person name="Kuo A."/>
            <person name="Liang C."/>
            <person name="Lipzen A."/>
            <person name="Lutzoni F."/>
            <person name="Magnuson J."/>
            <person name="Mondo S."/>
            <person name="Nolan M."/>
            <person name="Ohm R."/>
            <person name="Pangilinan J."/>
            <person name="Park H.-J."/>
            <person name="Ramirez L."/>
            <person name="Alfaro M."/>
            <person name="Sun H."/>
            <person name="Tritt A."/>
            <person name="Yoshinaga Y."/>
            <person name="Zwiers L.-H."/>
            <person name="Turgeon B."/>
            <person name="Goodwin S."/>
            <person name="Spatafora J."/>
            <person name="Crous P."/>
            <person name="Grigoriev I."/>
        </authorList>
    </citation>
    <scope>NUCLEOTIDE SEQUENCE</scope>
    <source>
        <strain evidence="4">CBS 113389</strain>
    </source>
</reference>
<dbReference type="AlphaFoldDB" id="A0A6A6PXC4"/>
<dbReference type="CDD" id="cd00593">
    <property type="entry name" value="RIBOc"/>
    <property type="match status" value="1"/>
</dbReference>
<evidence type="ECO:0000256" key="1">
    <source>
        <dbReference type="ARBA" id="ARBA00022884"/>
    </source>
</evidence>
<dbReference type="GO" id="GO:0006369">
    <property type="term" value="P:termination of RNA polymerase II transcription"/>
    <property type="evidence" value="ECO:0007669"/>
    <property type="project" value="TreeGrafter"/>
</dbReference>
<dbReference type="OrthoDB" id="2392202at2759"/>
<dbReference type="SMART" id="SM00535">
    <property type="entry name" value="RIBOc"/>
    <property type="match status" value="1"/>
</dbReference>
<accession>A0A6A6PXC4</accession>
<dbReference type="SUPFAM" id="SSF54768">
    <property type="entry name" value="dsRNA-binding domain-like"/>
    <property type="match status" value="1"/>
</dbReference>
<dbReference type="Gene3D" id="3.30.160.20">
    <property type="match status" value="1"/>
</dbReference>
<feature type="compositionally biased region" description="Basic residues" evidence="2">
    <location>
        <begin position="12"/>
        <end position="25"/>
    </location>
</feature>
<organism evidence="4 5">
    <name type="scientific">Neohortaea acidophila</name>
    <dbReference type="NCBI Taxonomy" id="245834"/>
    <lineage>
        <taxon>Eukaryota</taxon>
        <taxon>Fungi</taxon>
        <taxon>Dikarya</taxon>
        <taxon>Ascomycota</taxon>
        <taxon>Pezizomycotina</taxon>
        <taxon>Dothideomycetes</taxon>
        <taxon>Dothideomycetidae</taxon>
        <taxon>Mycosphaerellales</taxon>
        <taxon>Teratosphaeriaceae</taxon>
        <taxon>Neohortaea</taxon>
    </lineage>
</organism>
<dbReference type="GeneID" id="54474402"/>
<feature type="compositionally biased region" description="Basic and acidic residues" evidence="2">
    <location>
        <begin position="26"/>
        <end position="73"/>
    </location>
</feature>
<evidence type="ECO:0000256" key="2">
    <source>
        <dbReference type="SAM" id="MobiDB-lite"/>
    </source>
</evidence>
<dbReference type="GO" id="GO:0005654">
    <property type="term" value="C:nucleoplasm"/>
    <property type="evidence" value="ECO:0007669"/>
    <property type="project" value="TreeGrafter"/>
</dbReference>
<dbReference type="PANTHER" id="PTHR11207">
    <property type="entry name" value="RIBONUCLEASE III"/>
    <property type="match status" value="1"/>
</dbReference>
<evidence type="ECO:0000313" key="5">
    <source>
        <dbReference type="Proteomes" id="UP000799767"/>
    </source>
</evidence>
<keyword evidence="5" id="KW-1185">Reference proteome</keyword>
<dbReference type="EMBL" id="MU001634">
    <property type="protein sequence ID" value="KAF2484665.1"/>
    <property type="molecule type" value="Genomic_DNA"/>
</dbReference>
<proteinExistence type="predicted"/>
<dbReference type="PROSITE" id="PS50142">
    <property type="entry name" value="RNASE_3_2"/>
    <property type="match status" value="1"/>
</dbReference>
<dbReference type="InterPro" id="IPR000999">
    <property type="entry name" value="RNase_III_dom"/>
</dbReference>
<dbReference type="PROSITE" id="PS00517">
    <property type="entry name" value="RNASE_3_1"/>
    <property type="match status" value="1"/>
</dbReference>
<feature type="region of interest" description="Disordered" evidence="2">
    <location>
        <begin position="1"/>
        <end position="89"/>
    </location>
</feature>